<proteinExistence type="predicted"/>
<accession>A0A6J7WFQ3</accession>
<name>A0A6J7WFQ3_9CAUD</name>
<dbReference type="EMBL" id="LR798241">
    <property type="protein sequence ID" value="CAB5214102.1"/>
    <property type="molecule type" value="Genomic_DNA"/>
</dbReference>
<organism evidence="1">
    <name type="scientific">uncultured Caudovirales phage</name>
    <dbReference type="NCBI Taxonomy" id="2100421"/>
    <lineage>
        <taxon>Viruses</taxon>
        <taxon>Duplodnaviria</taxon>
        <taxon>Heunggongvirae</taxon>
        <taxon>Uroviricota</taxon>
        <taxon>Caudoviricetes</taxon>
        <taxon>Peduoviridae</taxon>
        <taxon>Maltschvirus</taxon>
        <taxon>Maltschvirus maltsch</taxon>
    </lineage>
</organism>
<gene>
    <name evidence="1" type="ORF">UFOVP195_16</name>
</gene>
<sequence length="45" mass="5302">MIYCMSHEYSGCDEGNWDEEIKLLVDCREMLVKLFMLPAENDNES</sequence>
<protein>
    <submittedName>
        <fullName evidence="1">Uncharacterized protein</fullName>
    </submittedName>
</protein>
<reference evidence="1" key="1">
    <citation type="submission" date="2020-05" db="EMBL/GenBank/DDBJ databases">
        <authorList>
            <person name="Chiriac C."/>
            <person name="Salcher M."/>
            <person name="Ghai R."/>
            <person name="Kavagutti S V."/>
        </authorList>
    </citation>
    <scope>NUCLEOTIDE SEQUENCE</scope>
</reference>
<evidence type="ECO:0000313" key="1">
    <source>
        <dbReference type="EMBL" id="CAB5214102.1"/>
    </source>
</evidence>